<gene>
    <name evidence="2" type="ORF">STHERMO_0666</name>
</gene>
<keyword evidence="1" id="KW-1133">Transmembrane helix</keyword>
<feature type="transmembrane region" description="Helical" evidence="1">
    <location>
        <begin position="12"/>
        <end position="30"/>
    </location>
</feature>
<proteinExistence type="predicted"/>
<protein>
    <submittedName>
        <fullName evidence="2">Uncharacterized protein</fullName>
    </submittedName>
</protein>
<dbReference type="AlphaFoldDB" id="A0AAU9H672"/>
<evidence type="ECO:0000313" key="3">
    <source>
        <dbReference type="Proteomes" id="UP000509120"/>
    </source>
</evidence>
<keyword evidence="1" id="KW-0472">Membrane</keyword>
<reference evidence="2 3" key="1">
    <citation type="submission" date="2020-06" db="EMBL/GenBank/DDBJ databases">
        <authorList>
            <person name="Chuat V."/>
        </authorList>
    </citation>
    <scope>NUCLEOTIDE SEQUENCE [LARGE SCALE GENOMIC DNA]</scope>
    <source>
        <strain evidence="2">STH_CIRM_1046</strain>
    </source>
</reference>
<keyword evidence="1" id="KW-0812">Transmembrane</keyword>
<organism evidence="2 3">
    <name type="scientific">Streptococcus thermophilus</name>
    <dbReference type="NCBI Taxonomy" id="1308"/>
    <lineage>
        <taxon>Bacteria</taxon>
        <taxon>Bacillati</taxon>
        <taxon>Bacillota</taxon>
        <taxon>Bacilli</taxon>
        <taxon>Lactobacillales</taxon>
        <taxon>Streptococcaceae</taxon>
        <taxon>Streptococcus</taxon>
    </lineage>
</organism>
<dbReference type="EMBL" id="LR822030">
    <property type="protein sequence ID" value="CAD0154849.1"/>
    <property type="molecule type" value="Genomic_DNA"/>
</dbReference>
<dbReference type="Proteomes" id="UP000509120">
    <property type="component" value="Chromosome"/>
</dbReference>
<evidence type="ECO:0000256" key="1">
    <source>
        <dbReference type="SAM" id="Phobius"/>
    </source>
</evidence>
<evidence type="ECO:0000313" key="2">
    <source>
        <dbReference type="EMBL" id="CAD0154849.1"/>
    </source>
</evidence>
<sequence>MLVLIAKKNGVTSKVFVEFLIAMSIIIFLYRNIAFIRKILYYYTVF</sequence>
<accession>A0AAU9H672</accession>
<name>A0AAU9H672_STRTR</name>